<organism evidence="3 4">
    <name type="scientific">Asticcacaulis aquaticus</name>
    <dbReference type="NCBI Taxonomy" id="2984212"/>
    <lineage>
        <taxon>Bacteria</taxon>
        <taxon>Pseudomonadati</taxon>
        <taxon>Pseudomonadota</taxon>
        <taxon>Alphaproteobacteria</taxon>
        <taxon>Caulobacterales</taxon>
        <taxon>Caulobacteraceae</taxon>
        <taxon>Asticcacaulis</taxon>
    </lineage>
</organism>
<keyword evidence="2" id="KW-0560">Oxidoreductase</keyword>
<reference evidence="3 4" key="1">
    <citation type="submission" date="2023-01" db="EMBL/GenBank/DDBJ databases">
        <title>Novel species of the genus Asticcacaulis isolated from rivers.</title>
        <authorList>
            <person name="Lu H."/>
        </authorList>
    </citation>
    <scope>NUCLEOTIDE SEQUENCE [LARGE SCALE GENOMIC DNA]</scope>
    <source>
        <strain evidence="3 4">BYS171W</strain>
    </source>
</reference>
<dbReference type="PROSITE" id="PS00061">
    <property type="entry name" value="ADH_SHORT"/>
    <property type="match status" value="1"/>
</dbReference>
<dbReference type="Gene3D" id="3.40.50.720">
    <property type="entry name" value="NAD(P)-binding Rossmann-like Domain"/>
    <property type="match status" value="1"/>
</dbReference>
<keyword evidence="4" id="KW-1185">Reference proteome</keyword>
<comment type="caution">
    <text evidence="3">The sequence shown here is derived from an EMBL/GenBank/DDBJ whole genome shotgun (WGS) entry which is preliminary data.</text>
</comment>
<evidence type="ECO:0000313" key="3">
    <source>
        <dbReference type="EMBL" id="MDC7683852.1"/>
    </source>
</evidence>
<evidence type="ECO:0000256" key="1">
    <source>
        <dbReference type="ARBA" id="ARBA00006484"/>
    </source>
</evidence>
<dbReference type="PRINTS" id="PR00081">
    <property type="entry name" value="GDHRDH"/>
</dbReference>
<dbReference type="Proteomes" id="UP001214854">
    <property type="component" value="Unassembled WGS sequence"/>
</dbReference>
<evidence type="ECO:0000313" key="4">
    <source>
        <dbReference type="Proteomes" id="UP001214854"/>
    </source>
</evidence>
<dbReference type="PANTHER" id="PTHR44196:SF1">
    <property type="entry name" value="DEHYDROGENASE_REDUCTASE SDR FAMILY MEMBER 7B"/>
    <property type="match status" value="1"/>
</dbReference>
<name>A0ABT5HUU9_9CAUL</name>
<dbReference type="PANTHER" id="PTHR44196">
    <property type="entry name" value="DEHYDROGENASE/REDUCTASE SDR FAMILY MEMBER 7B"/>
    <property type="match status" value="1"/>
</dbReference>
<evidence type="ECO:0000256" key="2">
    <source>
        <dbReference type="ARBA" id="ARBA00023002"/>
    </source>
</evidence>
<accession>A0ABT5HUU9</accession>
<gene>
    <name evidence="3" type="ORF">PQU92_11225</name>
</gene>
<dbReference type="InterPro" id="IPR002347">
    <property type="entry name" value="SDR_fam"/>
</dbReference>
<dbReference type="SUPFAM" id="SSF51735">
    <property type="entry name" value="NAD(P)-binding Rossmann-fold domains"/>
    <property type="match status" value="1"/>
</dbReference>
<comment type="similarity">
    <text evidence="1">Belongs to the short-chain dehydrogenases/reductases (SDR) family.</text>
</comment>
<protein>
    <submittedName>
        <fullName evidence="3">SDR family NAD(P)-dependent oxidoreductase</fullName>
    </submittedName>
</protein>
<sequence>MTTTWIIGASSGIGEALAFELARRGETLILSARNDKALTAIAGRLDGEGHRTLPLDITDAKAVTRAALEIAEVVGHVDRVLCFAGAYTPMKLGALDLKEVRQIIETNLLGAFNVTEAALTLLKAQGRGQIALCASVAGYRGLPNGQPYAATKAGVISLATSLRAEHGDGLDIKVINPGFVKTRLTDKNGFEMPMMVTPEQAAKAIADELDSKRFEIHFPKRFTLLAKLLSVLPDGLYFRAVKRMV</sequence>
<dbReference type="InterPro" id="IPR020904">
    <property type="entry name" value="Sc_DH/Rdtase_CS"/>
</dbReference>
<dbReference type="EMBL" id="JAQQKX010000008">
    <property type="protein sequence ID" value="MDC7683852.1"/>
    <property type="molecule type" value="Genomic_DNA"/>
</dbReference>
<dbReference type="InterPro" id="IPR036291">
    <property type="entry name" value="NAD(P)-bd_dom_sf"/>
</dbReference>
<proteinExistence type="inferred from homology"/>
<dbReference type="RefSeq" id="WP_272748312.1">
    <property type="nucleotide sequence ID" value="NZ_JAQQKX010000008.1"/>
</dbReference>
<dbReference type="Pfam" id="PF00106">
    <property type="entry name" value="adh_short"/>
    <property type="match status" value="1"/>
</dbReference>